<reference evidence="2 3" key="2">
    <citation type="submission" date="2018-11" db="EMBL/GenBank/DDBJ databases">
        <authorList>
            <consortium name="Pathogen Informatics"/>
        </authorList>
    </citation>
    <scope>NUCLEOTIDE SEQUENCE [LARGE SCALE GENOMIC DNA]</scope>
</reference>
<gene>
    <name evidence="2" type="ORF">NBR_LOCUS20481</name>
</gene>
<organism evidence="4">
    <name type="scientific">Nippostrongylus brasiliensis</name>
    <name type="common">Rat hookworm</name>
    <dbReference type="NCBI Taxonomy" id="27835"/>
    <lineage>
        <taxon>Eukaryota</taxon>
        <taxon>Metazoa</taxon>
        <taxon>Ecdysozoa</taxon>
        <taxon>Nematoda</taxon>
        <taxon>Chromadorea</taxon>
        <taxon>Rhabditida</taxon>
        <taxon>Rhabditina</taxon>
        <taxon>Rhabditomorpha</taxon>
        <taxon>Strongyloidea</taxon>
        <taxon>Heligmosomidae</taxon>
        <taxon>Nippostrongylus</taxon>
    </lineage>
</organism>
<dbReference type="SUPFAM" id="SSF103473">
    <property type="entry name" value="MFS general substrate transporter"/>
    <property type="match status" value="1"/>
</dbReference>
<evidence type="ECO:0000313" key="3">
    <source>
        <dbReference type="Proteomes" id="UP000271162"/>
    </source>
</evidence>
<accession>A0A0N4YTA8</accession>
<evidence type="ECO:0000256" key="1">
    <source>
        <dbReference type="SAM" id="Phobius"/>
    </source>
</evidence>
<proteinExistence type="predicted"/>
<dbReference type="InterPro" id="IPR036259">
    <property type="entry name" value="MFS_trans_sf"/>
</dbReference>
<dbReference type="AlphaFoldDB" id="A0A0N4YTA8"/>
<keyword evidence="1" id="KW-1133">Transmembrane helix</keyword>
<name>A0A0N4YTA8_NIPBR</name>
<dbReference type="InterPro" id="IPR011701">
    <property type="entry name" value="MFS"/>
</dbReference>
<dbReference type="GO" id="GO:0005635">
    <property type="term" value="C:nuclear envelope"/>
    <property type="evidence" value="ECO:0007669"/>
    <property type="project" value="TreeGrafter"/>
</dbReference>
<dbReference type="Gene3D" id="1.20.1250.20">
    <property type="entry name" value="MFS general substrate transporter like domains"/>
    <property type="match status" value="1"/>
</dbReference>
<dbReference type="WBParaSite" id="NBR_0002048001-mRNA-1">
    <property type="protein sequence ID" value="NBR_0002048001-mRNA-1"/>
    <property type="gene ID" value="NBR_0002048001"/>
</dbReference>
<dbReference type="EMBL" id="UYSL01025179">
    <property type="protein sequence ID" value="VDL84218.1"/>
    <property type="molecule type" value="Genomic_DNA"/>
</dbReference>
<evidence type="ECO:0000313" key="2">
    <source>
        <dbReference type="EMBL" id="VDL84218.1"/>
    </source>
</evidence>
<keyword evidence="3" id="KW-1185">Reference proteome</keyword>
<dbReference type="Pfam" id="PF07690">
    <property type="entry name" value="MFS_1"/>
    <property type="match status" value="1"/>
</dbReference>
<feature type="transmembrane region" description="Helical" evidence="1">
    <location>
        <begin position="133"/>
        <end position="154"/>
    </location>
</feature>
<keyword evidence="1" id="KW-0472">Membrane</keyword>
<keyword evidence="1" id="KW-0812">Transmembrane</keyword>
<sequence length="276" mass="30536">MNPNPIHCAYLLFIIYNVAFIMQLITVPYFIKSMGISDIENGYVQTTFGAFRMLGAPLFGRIVQQFGIRFGLHLCYAATLISGVLLYLSYDITSLLFSRIPCICMHGQQAHQALISQLTNPGQERTNAFCRMGLALGLAFVLVPAISMVFVSVTLVSGPILLSSAIAAVPLLIFDFCIDPSAYESSNSSMSAEVVRPSTVSTITCVLSRPGVLNVIFKKITPFVPMILISSVLEVIRYALHRHEKYWPFQLHLIERFQSTQKIGQMIHLTSGSAFS</sequence>
<dbReference type="GO" id="GO:0022857">
    <property type="term" value="F:transmembrane transporter activity"/>
    <property type="evidence" value="ECO:0007669"/>
    <property type="project" value="InterPro"/>
</dbReference>
<dbReference type="PANTHER" id="PTHR24002">
    <property type="entry name" value="SOLUTE CARRIER FAMILY 22 MEMBER 18"/>
    <property type="match status" value="1"/>
</dbReference>
<feature type="transmembrane region" description="Helical" evidence="1">
    <location>
        <begin position="70"/>
        <end position="90"/>
    </location>
</feature>
<protein>
    <submittedName>
        <fullName evidence="4">MFS_1_like domain-containing protein</fullName>
    </submittedName>
</protein>
<dbReference type="Proteomes" id="UP000271162">
    <property type="component" value="Unassembled WGS sequence"/>
</dbReference>
<evidence type="ECO:0000313" key="4">
    <source>
        <dbReference type="WBParaSite" id="NBR_0002048001-mRNA-1"/>
    </source>
</evidence>
<feature type="transmembrane region" description="Helical" evidence="1">
    <location>
        <begin position="12"/>
        <end position="31"/>
    </location>
</feature>
<reference evidence="4" key="1">
    <citation type="submission" date="2017-02" db="UniProtKB">
        <authorList>
            <consortium name="WormBaseParasite"/>
        </authorList>
    </citation>
    <scope>IDENTIFICATION</scope>
</reference>
<dbReference type="PANTHER" id="PTHR24002:SF3">
    <property type="entry name" value="SOLUTE CARRIER FAMILY 22 MEMBER 18"/>
    <property type="match status" value="1"/>
</dbReference>